<name>A0A134BAB1_9PORP</name>
<dbReference type="AlphaFoldDB" id="A0A134BAB1"/>
<evidence type="ECO:0000256" key="4">
    <source>
        <dbReference type="ARBA" id="ARBA00022692"/>
    </source>
</evidence>
<keyword evidence="2" id="KW-1003">Cell membrane</keyword>
<dbReference type="STRING" id="322095.HMPREF3185_00755"/>
<evidence type="ECO:0000259" key="9">
    <source>
        <dbReference type="Pfam" id="PF12821"/>
    </source>
</evidence>
<dbReference type="GO" id="GO:0005886">
    <property type="term" value="C:plasma membrane"/>
    <property type="evidence" value="ECO:0007669"/>
    <property type="project" value="UniProtKB-SubCell"/>
</dbReference>
<reference evidence="11" key="1">
    <citation type="submission" date="2016-01" db="EMBL/GenBank/DDBJ databases">
        <authorList>
            <person name="Mitreva M."/>
            <person name="Pepin K.H."/>
            <person name="Mihindukulasuriya K.A."/>
            <person name="Fulton R."/>
            <person name="Fronick C."/>
            <person name="O'Laughlin M."/>
            <person name="Miner T."/>
            <person name="Herter B."/>
            <person name="Rosa B.A."/>
            <person name="Cordes M."/>
            <person name="Tomlinson C."/>
            <person name="Wollam A."/>
            <person name="Palsikar V.B."/>
            <person name="Mardis E.R."/>
            <person name="Wilson R.K."/>
        </authorList>
    </citation>
    <scope>NUCLEOTIDE SEQUENCE [LARGE SCALE GENOMIC DNA]</scope>
    <source>
        <strain evidence="11">KA00683</strain>
    </source>
</reference>
<dbReference type="OrthoDB" id="9810047at2"/>
<dbReference type="PANTHER" id="PTHR34390">
    <property type="entry name" value="UPF0442 PROTEIN YJJB-RELATED"/>
    <property type="match status" value="1"/>
</dbReference>
<sequence>MDFLLIFEKGFFAAIAALGFAAVGNPSKAAFRYVPIIAFCGNALRFSLMTYAGMNIAIATFFAAVFAGFIAVGFAYHARYPIEVFAFPALLPMIPGQFAYRSILGTIRFMESTQEVAQEQYLPGIISNGITALLTMFALGVGVAIPLFMCYQASFRMTRGEAK</sequence>
<dbReference type="PATRIC" id="fig|322095.3.peg.747"/>
<proteinExistence type="inferred from homology"/>
<comment type="caution">
    <text evidence="10">The sequence shown here is derived from an EMBL/GenBank/DDBJ whole genome shotgun (WGS) entry which is preliminary data.</text>
</comment>
<dbReference type="PANTHER" id="PTHR34390:SF1">
    <property type="entry name" value="SUCCINATE TRANSPORTER SUBUNIT YJJB-RELATED"/>
    <property type="match status" value="1"/>
</dbReference>
<evidence type="ECO:0000256" key="3">
    <source>
        <dbReference type="ARBA" id="ARBA00022519"/>
    </source>
</evidence>
<evidence type="ECO:0000256" key="7">
    <source>
        <dbReference type="ARBA" id="ARBA00034125"/>
    </source>
</evidence>
<dbReference type="InterPro" id="IPR050539">
    <property type="entry name" value="ThrE_Dicarb/AminoAcid_Exp"/>
</dbReference>
<comment type="similarity">
    <text evidence="7">Belongs to the ThrE exporter (TC 2.A.79) family.</text>
</comment>
<keyword evidence="3" id="KW-0997">Cell inner membrane</keyword>
<protein>
    <recommendedName>
        <fullName evidence="9">Threonine/Serine exporter ThrE domain-containing protein</fullName>
    </recommendedName>
</protein>
<evidence type="ECO:0000256" key="8">
    <source>
        <dbReference type="SAM" id="Phobius"/>
    </source>
</evidence>
<dbReference type="RefSeq" id="WP_060935181.1">
    <property type="nucleotide sequence ID" value="NZ_KQ960435.1"/>
</dbReference>
<keyword evidence="4 8" id="KW-0812">Transmembrane</keyword>
<evidence type="ECO:0000256" key="6">
    <source>
        <dbReference type="ARBA" id="ARBA00023136"/>
    </source>
</evidence>
<feature type="transmembrane region" description="Helical" evidence="8">
    <location>
        <begin position="54"/>
        <end position="77"/>
    </location>
</feature>
<feature type="transmembrane region" description="Helical" evidence="8">
    <location>
        <begin position="30"/>
        <end position="48"/>
    </location>
</feature>
<dbReference type="Pfam" id="PF12821">
    <property type="entry name" value="ThrE_2"/>
    <property type="match status" value="1"/>
</dbReference>
<dbReference type="GO" id="GO:0015744">
    <property type="term" value="P:succinate transport"/>
    <property type="evidence" value="ECO:0007669"/>
    <property type="project" value="TreeGrafter"/>
</dbReference>
<keyword evidence="5 8" id="KW-1133">Transmembrane helix</keyword>
<dbReference type="Proteomes" id="UP000070224">
    <property type="component" value="Unassembled WGS sequence"/>
</dbReference>
<feature type="domain" description="Threonine/Serine exporter ThrE" evidence="9">
    <location>
        <begin position="10"/>
        <end position="148"/>
    </location>
</feature>
<evidence type="ECO:0000313" key="10">
    <source>
        <dbReference type="EMBL" id="KXB76889.1"/>
    </source>
</evidence>
<organism evidence="10 11">
    <name type="scientific">Porphyromonas somerae</name>
    <dbReference type="NCBI Taxonomy" id="322095"/>
    <lineage>
        <taxon>Bacteria</taxon>
        <taxon>Pseudomonadati</taxon>
        <taxon>Bacteroidota</taxon>
        <taxon>Bacteroidia</taxon>
        <taxon>Bacteroidales</taxon>
        <taxon>Porphyromonadaceae</taxon>
        <taxon>Porphyromonas</taxon>
    </lineage>
</organism>
<feature type="transmembrane region" description="Helical" evidence="8">
    <location>
        <begin position="124"/>
        <end position="149"/>
    </location>
</feature>
<evidence type="ECO:0000313" key="11">
    <source>
        <dbReference type="Proteomes" id="UP000070224"/>
    </source>
</evidence>
<keyword evidence="11" id="KW-1185">Reference proteome</keyword>
<comment type="subcellular location">
    <subcellularLocation>
        <location evidence="1">Cell membrane</location>
        <topology evidence="1">Multi-pass membrane protein</topology>
    </subcellularLocation>
</comment>
<accession>A0A134BAB1</accession>
<feature type="transmembrane region" description="Helical" evidence="8">
    <location>
        <begin position="6"/>
        <end position="23"/>
    </location>
</feature>
<evidence type="ECO:0000256" key="2">
    <source>
        <dbReference type="ARBA" id="ARBA00022475"/>
    </source>
</evidence>
<evidence type="ECO:0000256" key="1">
    <source>
        <dbReference type="ARBA" id="ARBA00004651"/>
    </source>
</evidence>
<dbReference type="InterPro" id="IPR024528">
    <property type="entry name" value="ThrE_2"/>
</dbReference>
<keyword evidence="6 8" id="KW-0472">Membrane</keyword>
<evidence type="ECO:0000256" key="5">
    <source>
        <dbReference type="ARBA" id="ARBA00022989"/>
    </source>
</evidence>
<dbReference type="EMBL" id="LSDK01000054">
    <property type="protein sequence ID" value="KXB76889.1"/>
    <property type="molecule type" value="Genomic_DNA"/>
</dbReference>
<gene>
    <name evidence="10" type="ORF">HMPREF3185_00755</name>
</gene>